<dbReference type="Proteomes" id="UP000186553">
    <property type="component" value="Unassembled WGS sequence"/>
</dbReference>
<feature type="domain" description="Phage tail fibre protein N-terminal" evidence="1">
    <location>
        <begin position="1"/>
        <end position="146"/>
    </location>
</feature>
<evidence type="ECO:0000313" key="3">
    <source>
        <dbReference type="Proteomes" id="UP000186553"/>
    </source>
</evidence>
<dbReference type="Pfam" id="PF22337">
    <property type="entry name" value="Phage_fiber_rpt"/>
    <property type="match status" value="3"/>
</dbReference>
<dbReference type="InterPro" id="IPR051934">
    <property type="entry name" value="Phage_Tail_Fiber_Structural"/>
</dbReference>
<keyword evidence="3" id="KW-1185">Reference proteome</keyword>
<dbReference type="PANTHER" id="PTHR35191">
    <property type="entry name" value="PROPHAGE SIDE TAIL FIBER PROTEIN HOMOLOG STFQ-RELATED"/>
    <property type="match status" value="1"/>
</dbReference>
<gene>
    <name evidence="2" type="ORF">BBP83_09300</name>
</gene>
<dbReference type="EMBL" id="MBDL01000010">
    <property type="protein sequence ID" value="ODA12743.1"/>
    <property type="molecule type" value="Genomic_DNA"/>
</dbReference>
<dbReference type="InterPro" id="IPR022225">
    <property type="entry name" value="Phage_tail_fibre_N"/>
</dbReference>
<dbReference type="Pfam" id="PF12571">
    <property type="entry name" value="Phage_tail_fib"/>
    <property type="match status" value="1"/>
</dbReference>
<proteinExistence type="predicted"/>
<comment type="caution">
    <text evidence="2">The sequence shown here is derived from an EMBL/GenBank/DDBJ whole genome shotgun (WGS) entry which is preliminary data.</text>
</comment>
<organism evidence="2 3">
    <name type="scientific">Acinetobacter celticus</name>
    <dbReference type="NCBI Taxonomy" id="1891224"/>
    <lineage>
        <taxon>Bacteria</taxon>
        <taxon>Pseudomonadati</taxon>
        <taxon>Pseudomonadota</taxon>
        <taxon>Gammaproteobacteria</taxon>
        <taxon>Moraxellales</taxon>
        <taxon>Moraxellaceae</taxon>
        <taxon>Acinetobacter</taxon>
    </lineage>
</organism>
<reference evidence="2 3" key="1">
    <citation type="submission" date="2016-07" db="EMBL/GenBank/DDBJ databases">
        <title>Acinetobacter sp. ANC 4603.</title>
        <authorList>
            <person name="Radolfova-Krizova L."/>
            <person name="Nemec A."/>
        </authorList>
    </citation>
    <scope>NUCLEOTIDE SEQUENCE [LARGE SCALE GENOMIC DNA]</scope>
    <source>
        <strain evidence="2 3">ANC 4603</strain>
    </source>
</reference>
<sequence>MSDYFNVTTNVGDAAIATAIANNSKLNITHIAFGDGNGSVPTPTKTRTTLIKEVHRQTVTKYAMHPAIANYIVIETIIPSNIGGFWIREMGVIADNVLISHGSHAPFFKVADPDGVSEYRLKFTQNVRDGSVVEILLDESLIYASQEWVDENYIRRNEIVDNLTTNDATKPVSAKQAKLLSELKVNRGGSFKDAFGRDVDFYQDAFTAQFFKSFDECPVGSRCLIYTGLDLINEPLFSDQYIYVETRQTFESAGKLQIAYGYVTGKVAIRSAGTGAAYGPWTYTATLDSNVASATKLQTARTISFSGAATGSFNFDGSGNSSAVLTLANSGVVANTYGSNLKIPVITVNAKGLITGVSEQQIPIVDDLTTGGSAKLLSAEQGKLLQANKLDKTALNNTLTSTSSTQALTAAQGKVLNDQAFGVGQTWQDVTSSRVSETTYTNTTEKAITVILTIMDRSLSTPFLVKIDSLVVIDVDDFYESTYPITFTVAPSSTYQVTTRNTIRKWSELR</sequence>
<dbReference type="PANTHER" id="PTHR35191:SF1">
    <property type="entry name" value="PROPHAGE SIDE TAIL FIBER PROTEIN HOMOLOG STFQ-RELATED"/>
    <property type="match status" value="1"/>
</dbReference>
<name>A0A1C3CVN3_9GAMM</name>
<dbReference type="AlphaFoldDB" id="A0A1C3CVN3"/>
<dbReference type="RefSeq" id="WP_068888199.1">
    <property type="nucleotide sequence ID" value="NZ_CBCRUU010000004.1"/>
</dbReference>
<accession>A0A1C3CVN3</accession>
<evidence type="ECO:0000313" key="2">
    <source>
        <dbReference type="EMBL" id="ODA12743.1"/>
    </source>
</evidence>
<dbReference type="STRING" id="1891224.BBP83_09300"/>
<evidence type="ECO:0000259" key="1">
    <source>
        <dbReference type="Pfam" id="PF12571"/>
    </source>
</evidence>
<dbReference type="InterPro" id="IPR054500">
    <property type="entry name" value="Phage_fiber_rpt"/>
</dbReference>
<protein>
    <recommendedName>
        <fullName evidence="1">Phage tail fibre protein N-terminal domain-containing protein</fullName>
    </recommendedName>
</protein>
<dbReference type="OrthoDB" id="9810174at2"/>